<evidence type="ECO:0000313" key="2">
    <source>
        <dbReference type="EMBL" id="ENO18101.1"/>
    </source>
</evidence>
<dbReference type="HOGENOM" id="CLU_3303256_0_0_11"/>
<dbReference type="AlphaFoldDB" id="N6X317"/>
<protein>
    <submittedName>
        <fullName evidence="2">Uncharacterized protein</fullName>
    </submittedName>
</protein>
<dbReference type="STRING" id="888050.HMPREF9004_1132"/>
<dbReference type="EMBL" id="AQHZ01000018">
    <property type="protein sequence ID" value="ENO18101.1"/>
    <property type="molecule type" value="Genomic_DNA"/>
</dbReference>
<name>N6X317_9ACTO</name>
<dbReference type="Proteomes" id="UP000013015">
    <property type="component" value="Unassembled WGS sequence"/>
</dbReference>
<comment type="caution">
    <text evidence="2">The sequence shown here is derived from an EMBL/GenBank/DDBJ whole genome shotgun (WGS) entry which is preliminary data.</text>
</comment>
<gene>
    <name evidence="2" type="ORF">HMPREF9004_1132</name>
</gene>
<evidence type="ECO:0000256" key="1">
    <source>
        <dbReference type="SAM" id="MobiDB-lite"/>
    </source>
</evidence>
<dbReference type="AntiFam" id="ANF00006">
    <property type="entry name" value="Translation of CRISPR region"/>
</dbReference>
<feature type="compositionally biased region" description="Basic residues" evidence="1">
    <location>
        <begin position="1"/>
        <end position="11"/>
    </location>
</feature>
<organism evidence="2 3">
    <name type="scientific">Schaalia cardiffensis F0333</name>
    <dbReference type="NCBI Taxonomy" id="888050"/>
    <lineage>
        <taxon>Bacteria</taxon>
        <taxon>Bacillati</taxon>
        <taxon>Actinomycetota</taxon>
        <taxon>Actinomycetes</taxon>
        <taxon>Actinomycetales</taxon>
        <taxon>Actinomycetaceae</taxon>
        <taxon>Schaalia</taxon>
    </lineage>
</organism>
<evidence type="ECO:0000313" key="3">
    <source>
        <dbReference type="Proteomes" id="UP000013015"/>
    </source>
</evidence>
<proteinExistence type="predicted"/>
<dbReference type="PATRIC" id="fig|888050.3.peg.1073"/>
<keyword evidence="3" id="KW-1185">Reference proteome</keyword>
<dbReference type="AntiFam" id="ANF00057">
    <property type="entry name" value="Translation of E. coli type CRISPR repeat"/>
</dbReference>
<reference evidence="2 3" key="1">
    <citation type="submission" date="2013-03" db="EMBL/GenBank/DDBJ databases">
        <title>Reference genome for the Human Microbiome Project.</title>
        <authorList>
            <person name="Aqrawi P."/>
            <person name="Ayvaz T."/>
            <person name="Bess C."/>
            <person name="Blankenburg K."/>
            <person name="Coyle M."/>
            <person name="Deng J."/>
            <person name="Forbes L."/>
            <person name="Fowler G."/>
            <person name="Francisco L."/>
            <person name="Fu Q."/>
            <person name="Gibbs R."/>
            <person name="Gross S."/>
            <person name="Gubbala S."/>
            <person name="Hale W."/>
            <person name="Hemphill L."/>
            <person name="Highlander S."/>
            <person name="Hirani K."/>
            <person name="Jackson L."/>
            <person name="Jakkamsetti A."/>
            <person name="Javaid M."/>
            <person name="Jayaseelan J.C."/>
            <person name="Jiang H."/>
            <person name="Joshi V."/>
            <person name="Korchina V."/>
            <person name="Kovar C."/>
            <person name="Lara F."/>
            <person name="Lee S."/>
            <person name="Liu Y."/>
            <person name="Mata R."/>
            <person name="Mathew T."/>
            <person name="Munidasa M."/>
            <person name="Muzny D."/>
            <person name="Nazareth L."/>
            <person name="Ngo R."/>
            <person name="Nguyen L."/>
            <person name="Nguyen N."/>
            <person name="Okwuonu G."/>
            <person name="Ongeri F."/>
            <person name="Palculict T."/>
            <person name="Patil S."/>
            <person name="Petrosino J."/>
            <person name="Pham C."/>
            <person name="Pham P."/>
            <person name="Pu L.-L."/>
            <person name="Qin X."/>
            <person name="Qu J."/>
            <person name="Reid J."/>
            <person name="Ross M."/>
            <person name="Ruth R."/>
            <person name="Saada N."/>
            <person name="San Lucas F."/>
            <person name="Santibanez J."/>
            <person name="Shang Y."/>
            <person name="Simmons D."/>
            <person name="Song X.-Z."/>
            <person name="Tang L.-Y."/>
            <person name="Thornton R."/>
            <person name="Warren J."/>
            <person name="Weissenberger G."/>
            <person name="Wilczek-Boney K."/>
            <person name="Worley K."/>
            <person name="Youmans B."/>
            <person name="Zhang J."/>
            <person name="Zhang L."/>
            <person name="Zhao Z."/>
            <person name="Zhou C."/>
            <person name="Zhu D."/>
            <person name="Zhu Y."/>
        </authorList>
    </citation>
    <scope>NUCLEOTIDE SEQUENCE [LARGE SCALE GENOMIC DNA]</scope>
    <source>
        <strain evidence="2 3">F0333</strain>
    </source>
</reference>
<accession>N6X317</accession>
<sequence>MYASLRRAHPRSRGEHNPDNYAVGDALGSSPLTRGALPS</sequence>
<feature type="region of interest" description="Disordered" evidence="1">
    <location>
        <begin position="1"/>
        <end position="39"/>
    </location>
</feature>